<reference evidence="1 2" key="1">
    <citation type="submission" date="2019-10" db="EMBL/GenBank/DDBJ databases">
        <title>Nocardia macrotermitis sp. nov. and Nocardia aurantia sp. nov., isolated from the gut of fungus growing-termite Macrotermes natalensis.</title>
        <authorList>
            <person name="Benndorf R."/>
            <person name="Schwitalla J."/>
            <person name="Martin K."/>
            <person name="De Beer W."/>
            <person name="Kaster A.-K."/>
            <person name="Vollmers J."/>
            <person name="Poulsen M."/>
            <person name="Beemelmanns C."/>
        </authorList>
    </citation>
    <scope>NUCLEOTIDE SEQUENCE [LARGE SCALE GENOMIC DNA]</scope>
    <source>
        <strain evidence="1 2">RB20</strain>
    </source>
</reference>
<dbReference type="EMBL" id="WEGK01000006">
    <property type="protein sequence ID" value="MQY20353.1"/>
    <property type="molecule type" value="Genomic_DNA"/>
</dbReference>
<dbReference type="AlphaFoldDB" id="A0A7K0D3P0"/>
<dbReference type="Proteomes" id="UP000438448">
    <property type="component" value="Unassembled WGS sequence"/>
</dbReference>
<evidence type="ECO:0000313" key="1">
    <source>
        <dbReference type="EMBL" id="MQY20353.1"/>
    </source>
</evidence>
<sequence length="55" mass="6270">MNYARQRVDSVRMSPTQFPEGDRMVAEAAARYGMHTVPDVYVVLGHYTEIPSNVR</sequence>
<evidence type="ECO:0000313" key="2">
    <source>
        <dbReference type="Proteomes" id="UP000438448"/>
    </source>
</evidence>
<keyword evidence="2" id="KW-1185">Reference proteome</keyword>
<protein>
    <submittedName>
        <fullName evidence="1">Uncharacterized protein</fullName>
    </submittedName>
</protein>
<proteinExistence type="predicted"/>
<gene>
    <name evidence="1" type="ORF">NRB20_34560</name>
</gene>
<name>A0A7K0D3P0_9NOCA</name>
<comment type="caution">
    <text evidence="1">The sequence shown here is derived from an EMBL/GenBank/DDBJ whole genome shotgun (WGS) entry which is preliminary data.</text>
</comment>
<accession>A0A7K0D3P0</accession>
<organism evidence="1 2">
    <name type="scientific">Nocardia macrotermitis</name>
    <dbReference type="NCBI Taxonomy" id="2585198"/>
    <lineage>
        <taxon>Bacteria</taxon>
        <taxon>Bacillati</taxon>
        <taxon>Actinomycetota</taxon>
        <taxon>Actinomycetes</taxon>
        <taxon>Mycobacteriales</taxon>
        <taxon>Nocardiaceae</taxon>
        <taxon>Nocardia</taxon>
    </lineage>
</organism>